<accession>A0ABR1G6V5</accession>
<dbReference type="EMBL" id="JBBJCI010000086">
    <property type="protein sequence ID" value="KAK7248777.1"/>
    <property type="molecule type" value="Genomic_DNA"/>
</dbReference>
<sequence>MAPAPTTAVVVRCHDPTDAALARIGAWARSLDGSGVALVVWKLEDDVGYSGDLREFVGRFDAEPADLLTADAGHRPGSRWWWADAATPAYLAAYAPRDRLASREHAQRFSRRLLDRLHDLHGRGVTAWSEALAVTVCAAAPDLVLERLPPSVLGDPYAHDGRVSERAWRDVVDGRSARKKRKLYHALKF</sequence>
<keyword evidence="2" id="KW-1185">Reference proteome</keyword>
<protein>
    <submittedName>
        <fullName evidence="1">Uncharacterized protein</fullName>
    </submittedName>
</protein>
<organism evidence="1 2">
    <name type="scientific">Aureococcus anophagefferens</name>
    <name type="common">Harmful bloom alga</name>
    <dbReference type="NCBI Taxonomy" id="44056"/>
    <lineage>
        <taxon>Eukaryota</taxon>
        <taxon>Sar</taxon>
        <taxon>Stramenopiles</taxon>
        <taxon>Ochrophyta</taxon>
        <taxon>Pelagophyceae</taxon>
        <taxon>Pelagomonadales</taxon>
        <taxon>Pelagomonadaceae</taxon>
        <taxon>Aureococcus</taxon>
    </lineage>
</organism>
<dbReference type="Proteomes" id="UP001363151">
    <property type="component" value="Unassembled WGS sequence"/>
</dbReference>
<name>A0ABR1G6V5_AURAN</name>
<evidence type="ECO:0000313" key="2">
    <source>
        <dbReference type="Proteomes" id="UP001363151"/>
    </source>
</evidence>
<reference evidence="1 2" key="1">
    <citation type="submission" date="2024-03" db="EMBL/GenBank/DDBJ databases">
        <title>Aureococcus anophagefferens CCMP1851 and Kratosvirus quantuckense: Draft genome of a second virus-susceptible host strain in the model system.</title>
        <authorList>
            <person name="Chase E."/>
            <person name="Truchon A.R."/>
            <person name="Schepens W."/>
            <person name="Wilhelm S.W."/>
        </authorList>
    </citation>
    <scope>NUCLEOTIDE SEQUENCE [LARGE SCALE GENOMIC DNA]</scope>
    <source>
        <strain evidence="1 2">CCMP1851</strain>
    </source>
</reference>
<proteinExistence type="predicted"/>
<evidence type="ECO:0000313" key="1">
    <source>
        <dbReference type="EMBL" id="KAK7248777.1"/>
    </source>
</evidence>
<gene>
    <name evidence="1" type="ORF">SO694_00041163</name>
</gene>
<comment type="caution">
    <text evidence="1">The sequence shown here is derived from an EMBL/GenBank/DDBJ whole genome shotgun (WGS) entry which is preliminary data.</text>
</comment>